<keyword evidence="3" id="KW-0677">Repeat</keyword>
<keyword evidence="7" id="KW-1185">Reference proteome</keyword>
<dbReference type="GO" id="GO:0004672">
    <property type="term" value="F:protein kinase activity"/>
    <property type="evidence" value="ECO:0007669"/>
    <property type="project" value="InterPro"/>
</dbReference>
<evidence type="ECO:0000313" key="8">
    <source>
        <dbReference type="RefSeq" id="XP_010266619.1"/>
    </source>
</evidence>
<dbReference type="PANTHER" id="PTHR19924:SF26">
    <property type="entry name" value="U3 SMALL NUCLEOLAR RNA-ASSOCIATED PROTEIN 15 HOMOLOG"/>
    <property type="match status" value="1"/>
</dbReference>
<dbReference type="Gene3D" id="2.130.10.10">
    <property type="entry name" value="YVTN repeat-like/Quinoprotein amine dehydrogenase"/>
    <property type="match status" value="1"/>
</dbReference>
<dbReference type="InterPro" id="IPR015943">
    <property type="entry name" value="WD40/YVTN_repeat-like_dom_sf"/>
</dbReference>
<evidence type="ECO:0000256" key="5">
    <source>
        <dbReference type="PROSITE-ProRule" id="PRU00221"/>
    </source>
</evidence>
<evidence type="ECO:0000313" key="7">
    <source>
        <dbReference type="Proteomes" id="UP000189703"/>
    </source>
</evidence>
<protein>
    <submittedName>
        <fullName evidence="8">Nuclear distribution protein PAC1-like</fullName>
    </submittedName>
</protein>
<dbReference type="Proteomes" id="UP000189703">
    <property type="component" value="Unplaced"/>
</dbReference>
<dbReference type="SUPFAM" id="SSF56112">
    <property type="entry name" value="Protein kinase-like (PK-like)"/>
    <property type="match status" value="1"/>
</dbReference>
<dbReference type="Gene3D" id="1.10.510.10">
    <property type="entry name" value="Transferase(Phosphotransferase) domain 1"/>
    <property type="match status" value="1"/>
</dbReference>
<proteinExistence type="predicted"/>
<dbReference type="GeneID" id="104604086"/>
<dbReference type="AlphaFoldDB" id="A0A1U8AKU4"/>
<sequence length="193" mass="21449">MQVVWREDGHVLPCTFLVVFFSTGHGGKSVDGKLLAAVGKSGLVQVFDLKKQIPLRQLCGHSRSVRLVRYPGLDKLHLFSGGDDALVKFWDCAVRLGNSTREVEGFFKIGFDGFGTRVLLHALITYTAVGEEDALLHSQPKSTVGAPTYIALEVLSRKEYDDKIVDVWSYGVTLYVMLVGEYPFEDPDDPRNI</sequence>
<dbReference type="PROSITE" id="PS50082">
    <property type="entry name" value="WD_REPEATS_2"/>
    <property type="match status" value="1"/>
</dbReference>
<dbReference type="PANTHER" id="PTHR19924">
    <property type="entry name" value="UTP15 U3 SMALL NUCLEOLAR RNA-ASSOCIATED PROTEIN 15 FAMILY MEMBER"/>
    <property type="match status" value="1"/>
</dbReference>
<dbReference type="OrthoDB" id="193931at2759"/>
<organism evidence="7 8">
    <name type="scientific">Nelumbo nucifera</name>
    <name type="common">Sacred lotus</name>
    <dbReference type="NCBI Taxonomy" id="4432"/>
    <lineage>
        <taxon>Eukaryota</taxon>
        <taxon>Viridiplantae</taxon>
        <taxon>Streptophyta</taxon>
        <taxon>Embryophyta</taxon>
        <taxon>Tracheophyta</taxon>
        <taxon>Spermatophyta</taxon>
        <taxon>Magnoliopsida</taxon>
        <taxon>Proteales</taxon>
        <taxon>Nelumbonaceae</taxon>
        <taxon>Nelumbo</taxon>
    </lineage>
</organism>
<dbReference type="GO" id="GO:0005730">
    <property type="term" value="C:nucleolus"/>
    <property type="evidence" value="ECO:0007669"/>
    <property type="project" value="UniProtKB-SubCell"/>
</dbReference>
<feature type="domain" description="Protein kinase" evidence="6">
    <location>
        <begin position="1"/>
        <end position="193"/>
    </location>
</feature>
<dbReference type="GO" id="GO:0005524">
    <property type="term" value="F:ATP binding"/>
    <property type="evidence" value="ECO:0007669"/>
    <property type="project" value="InterPro"/>
</dbReference>
<dbReference type="Pfam" id="PF00069">
    <property type="entry name" value="Pkinase"/>
    <property type="match status" value="1"/>
</dbReference>
<dbReference type="eggNOG" id="KOG0310">
    <property type="taxonomic scope" value="Eukaryota"/>
</dbReference>
<gene>
    <name evidence="8" type="primary">LOC104604086</name>
</gene>
<accession>A0A1U8AKU4</accession>
<evidence type="ECO:0000256" key="4">
    <source>
        <dbReference type="ARBA" id="ARBA00023242"/>
    </source>
</evidence>
<evidence type="ECO:0000256" key="3">
    <source>
        <dbReference type="ARBA" id="ARBA00022737"/>
    </source>
</evidence>
<dbReference type="eggNOG" id="KOG0583">
    <property type="taxonomic scope" value="Eukaryota"/>
</dbReference>
<dbReference type="RefSeq" id="XP_010266619.1">
    <property type="nucleotide sequence ID" value="XM_010268317.1"/>
</dbReference>
<evidence type="ECO:0000256" key="2">
    <source>
        <dbReference type="ARBA" id="ARBA00022574"/>
    </source>
</evidence>
<dbReference type="STRING" id="4432.A0A1U8AKU4"/>
<dbReference type="InterPro" id="IPR000719">
    <property type="entry name" value="Prot_kinase_dom"/>
</dbReference>
<dbReference type="InterPro" id="IPR036322">
    <property type="entry name" value="WD40_repeat_dom_sf"/>
</dbReference>
<reference evidence="8" key="1">
    <citation type="submission" date="2025-08" db="UniProtKB">
        <authorList>
            <consortium name="RefSeq"/>
        </authorList>
    </citation>
    <scope>IDENTIFICATION</scope>
</reference>
<keyword evidence="4" id="KW-0539">Nucleus</keyword>
<dbReference type="InterPro" id="IPR011009">
    <property type="entry name" value="Kinase-like_dom_sf"/>
</dbReference>
<dbReference type="InParanoid" id="A0A1U8AKU4"/>
<name>A0A1U8AKU4_NELNU</name>
<keyword evidence="2 5" id="KW-0853">WD repeat</keyword>
<dbReference type="KEGG" id="nnu:104604086"/>
<dbReference type="InterPro" id="IPR001680">
    <property type="entry name" value="WD40_rpt"/>
</dbReference>
<evidence type="ECO:0000256" key="1">
    <source>
        <dbReference type="ARBA" id="ARBA00004604"/>
    </source>
</evidence>
<dbReference type="SUPFAM" id="SSF50978">
    <property type="entry name" value="WD40 repeat-like"/>
    <property type="match status" value="1"/>
</dbReference>
<dbReference type="PROSITE" id="PS50011">
    <property type="entry name" value="PROTEIN_KINASE_DOM"/>
    <property type="match status" value="1"/>
</dbReference>
<comment type="subcellular location">
    <subcellularLocation>
        <location evidence="1">Nucleus</location>
        <location evidence="1">Nucleolus</location>
    </subcellularLocation>
</comment>
<feature type="repeat" description="WD" evidence="5">
    <location>
        <begin position="58"/>
        <end position="91"/>
    </location>
</feature>
<evidence type="ECO:0000259" key="6">
    <source>
        <dbReference type="PROSITE" id="PS50011"/>
    </source>
</evidence>